<sequence length="53" mass="6048">MSGWPHHEIDGPNAIYASFLEVDSEALIFECQFEARTGYGDLKHHEHSEGIKF</sequence>
<gene>
    <name evidence="1" type="ORF">PBRASI_LOCUS3748</name>
</gene>
<reference evidence="1" key="1">
    <citation type="submission" date="2021-06" db="EMBL/GenBank/DDBJ databases">
        <authorList>
            <person name="Kallberg Y."/>
            <person name="Tangrot J."/>
            <person name="Rosling A."/>
        </authorList>
    </citation>
    <scope>NUCLEOTIDE SEQUENCE</scope>
    <source>
        <strain evidence="1">BR232B</strain>
    </source>
</reference>
<dbReference type="Proteomes" id="UP000789739">
    <property type="component" value="Unassembled WGS sequence"/>
</dbReference>
<keyword evidence="2" id="KW-1185">Reference proteome</keyword>
<accession>A0A9N9AB98</accession>
<protein>
    <submittedName>
        <fullName evidence="1">1070_t:CDS:1</fullName>
    </submittedName>
</protein>
<name>A0A9N9AB98_9GLOM</name>
<evidence type="ECO:0000313" key="1">
    <source>
        <dbReference type="EMBL" id="CAG8523458.1"/>
    </source>
</evidence>
<organism evidence="1 2">
    <name type="scientific">Paraglomus brasilianum</name>
    <dbReference type="NCBI Taxonomy" id="144538"/>
    <lineage>
        <taxon>Eukaryota</taxon>
        <taxon>Fungi</taxon>
        <taxon>Fungi incertae sedis</taxon>
        <taxon>Mucoromycota</taxon>
        <taxon>Glomeromycotina</taxon>
        <taxon>Glomeromycetes</taxon>
        <taxon>Paraglomerales</taxon>
        <taxon>Paraglomeraceae</taxon>
        <taxon>Paraglomus</taxon>
    </lineage>
</organism>
<dbReference type="EMBL" id="CAJVPI010000351">
    <property type="protein sequence ID" value="CAG8523458.1"/>
    <property type="molecule type" value="Genomic_DNA"/>
</dbReference>
<dbReference type="AlphaFoldDB" id="A0A9N9AB98"/>
<proteinExistence type="predicted"/>
<comment type="caution">
    <text evidence="1">The sequence shown here is derived from an EMBL/GenBank/DDBJ whole genome shotgun (WGS) entry which is preliminary data.</text>
</comment>
<evidence type="ECO:0000313" key="2">
    <source>
        <dbReference type="Proteomes" id="UP000789739"/>
    </source>
</evidence>